<organism evidence="1">
    <name type="scientific">marine metagenome</name>
    <dbReference type="NCBI Taxonomy" id="408172"/>
    <lineage>
        <taxon>unclassified sequences</taxon>
        <taxon>metagenomes</taxon>
        <taxon>ecological metagenomes</taxon>
    </lineage>
</organism>
<protein>
    <submittedName>
        <fullName evidence="1">Uncharacterized protein</fullName>
    </submittedName>
</protein>
<reference evidence="1" key="1">
    <citation type="submission" date="2018-05" db="EMBL/GenBank/DDBJ databases">
        <authorList>
            <person name="Lanie J.A."/>
            <person name="Ng W.-L."/>
            <person name="Kazmierczak K.M."/>
            <person name="Andrzejewski T.M."/>
            <person name="Davidsen T.M."/>
            <person name="Wayne K.J."/>
            <person name="Tettelin H."/>
            <person name="Glass J.I."/>
            <person name="Rusch D."/>
            <person name="Podicherti R."/>
            <person name="Tsui H.-C.T."/>
            <person name="Winkler M.E."/>
        </authorList>
    </citation>
    <scope>NUCLEOTIDE SEQUENCE</scope>
</reference>
<dbReference type="EMBL" id="UINC01091733">
    <property type="protein sequence ID" value="SVC44721.1"/>
    <property type="molecule type" value="Genomic_DNA"/>
</dbReference>
<proteinExistence type="predicted"/>
<evidence type="ECO:0000313" key="1">
    <source>
        <dbReference type="EMBL" id="SVC44721.1"/>
    </source>
</evidence>
<accession>A0A382MBU4</accession>
<name>A0A382MBU4_9ZZZZ</name>
<dbReference type="AlphaFoldDB" id="A0A382MBU4"/>
<gene>
    <name evidence="1" type="ORF">METZ01_LOCUS297575</name>
</gene>
<sequence length="105" mass="12148">EVAPQLSVEPGISINRITLPQGRFTSNLARVRTTYTVTPLMFVSALLQYNSSNQTLSANLRLRWEYQPGSELFVVYNEQRDTLIPRFPGLENRAFIIKVNRLFRF</sequence>
<feature type="non-terminal residue" evidence="1">
    <location>
        <position position="1"/>
    </location>
</feature>